<feature type="compositionally biased region" description="Basic and acidic residues" evidence="9">
    <location>
        <begin position="812"/>
        <end position="838"/>
    </location>
</feature>
<feature type="compositionally biased region" description="Acidic residues" evidence="9">
    <location>
        <begin position="763"/>
        <end position="773"/>
    </location>
</feature>
<evidence type="ECO:0000256" key="5">
    <source>
        <dbReference type="ARBA" id="ARBA00022833"/>
    </source>
</evidence>
<dbReference type="InterPro" id="IPR036869">
    <property type="entry name" value="J_dom_sf"/>
</dbReference>
<feature type="compositionally biased region" description="Basic residues" evidence="9">
    <location>
        <begin position="734"/>
        <end position="746"/>
    </location>
</feature>
<evidence type="ECO:0000256" key="2">
    <source>
        <dbReference type="ARBA" id="ARBA00022692"/>
    </source>
</evidence>
<dbReference type="InterPro" id="IPR018108">
    <property type="entry name" value="MCP_transmembrane"/>
</dbReference>
<dbReference type="InterPro" id="IPR036236">
    <property type="entry name" value="Znf_C2H2_sf"/>
</dbReference>
<evidence type="ECO:0000256" key="4">
    <source>
        <dbReference type="ARBA" id="ARBA00022771"/>
    </source>
</evidence>
<feature type="region of interest" description="Disordered" evidence="9">
    <location>
        <begin position="536"/>
        <end position="588"/>
    </location>
</feature>
<sequence length="892" mass="101408">RQKSIPQMLRTVWVGDGLKGILSYILFAISSSLSILLIIVISNWLSKAIHKSHPNLGGHWVHFLAGAIGDTVGSFVYGPCEVIKQRMQIQGTSSSWSSFIPRKSVPVKPRGDMHWNVPSWMLNMERARAKGTVCWILVYTSKGCTFCWPYGFYEALKDLTDEGKKKFPQFGVNSSVEGLVLGGLAGGLGAYLTTPLDVVKTRLPVQGTTIKYKGWLDAVGQIRRKEGREGFFRGSVPRVMLYLPASALTFMAVEFLRESFREKGKNNNVVSNLSIESKRSSVHEMASSSRSEKRCLYEILDVSKESSPEEIRSSYRRLALQRHPDKLIKAGGISEADATAQFQELVHAYEVLSDPKERAWYDSHRSQILFADQGSAGGSKSGGMPGGSVPDLFAFFSTSVYSGYSDTCKGFYKVYFDVFNSVYLNEIKFARTLGLSMDSVREAPIMGNLESPYSQVTAFYNYWLGFSTVMDFCWVDEYDTMAGPNRRMRRKMEEENKKVRKKAKREYNETVRGLAAFVKKRDKRVVDMMVKKSAEMELKKAEERERKKKMEKERLERAMNYEEPDWAKAQGEEEEEVEEDGGDDGKKKSEQLYCIVCSKKFKSEKQWKNHEQSKKHKEKVAELRESFSDVEEEEEEIDEIPETVEELEELNMEDEVVGEADETDDEYFMAEEDVKGSSESEDEDGDVDDDELILLKKMVEKNKRKNVVSREEDEVHVEIESDSEFDNQKSTTGRNRKGKKERNKRNAGKDITDDANKTQISMDDGDNSDDNADATESASGAVEESQKDEAEPMEYDNRKSTGRRRRSKKGKDKSSEADDTQKAMEETHEDRSEYIEHKKAPRSKKSTRGMKSKGTSKKASNNECDRCGEEFESRSKLFKHIADTGHATVKSR</sequence>
<dbReference type="PROSITE" id="PS50157">
    <property type="entry name" value="ZINC_FINGER_C2H2_2"/>
    <property type="match status" value="1"/>
</dbReference>
<keyword evidence="14" id="KW-1185">Reference proteome</keyword>
<keyword evidence="5" id="KW-0862">Zinc</keyword>
<dbReference type="Pfam" id="PF12171">
    <property type="entry name" value="zf-C2H2_jaz"/>
    <property type="match status" value="1"/>
</dbReference>
<dbReference type="PRINTS" id="PR00625">
    <property type="entry name" value="JDOMAIN"/>
</dbReference>
<dbReference type="SUPFAM" id="SSF103506">
    <property type="entry name" value="Mitochondrial carrier"/>
    <property type="match status" value="1"/>
</dbReference>
<dbReference type="SUPFAM" id="SSF57667">
    <property type="entry name" value="beta-beta-alpha zinc fingers"/>
    <property type="match status" value="1"/>
</dbReference>
<reference evidence="13 14" key="1">
    <citation type="submission" date="2021-05" db="EMBL/GenBank/DDBJ databases">
        <title>Genome Assembly of Synthetic Allotetraploid Brassica napus Reveals Homoeologous Exchanges between Subgenomes.</title>
        <authorList>
            <person name="Davis J.T."/>
        </authorList>
    </citation>
    <scope>NUCLEOTIDE SEQUENCE [LARGE SCALE GENOMIC DNA]</scope>
    <source>
        <strain evidence="14">cv. Da-Ae</strain>
        <tissue evidence="13">Seedling</tissue>
    </source>
</reference>
<dbReference type="PANTHER" id="PTHR45495">
    <property type="entry name" value="DNAJ PROTEIN JJJ1 HOMOLOG"/>
    <property type="match status" value="1"/>
</dbReference>
<keyword evidence="10" id="KW-1133">Transmembrane helix</keyword>
<evidence type="ECO:0000313" key="13">
    <source>
        <dbReference type="EMBL" id="KAH0897835.1"/>
    </source>
</evidence>
<dbReference type="InterPro" id="IPR018253">
    <property type="entry name" value="DnaJ_domain_CS"/>
</dbReference>
<evidence type="ECO:0000256" key="7">
    <source>
        <dbReference type="PROSITE-ProRule" id="PRU00042"/>
    </source>
</evidence>
<evidence type="ECO:0000256" key="6">
    <source>
        <dbReference type="ARBA" id="ARBA00023136"/>
    </source>
</evidence>
<evidence type="ECO:0000256" key="9">
    <source>
        <dbReference type="SAM" id="MobiDB-lite"/>
    </source>
</evidence>
<dbReference type="Pfam" id="PF00226">
    <property type="entry name" value="DnaJ"/>
    <property type="match status" value="1"/>
</dbReference>
<evidence type="ECO:0000256" key="10">
    <source>
        <dbReference type="SAM" id="Phobius"/>
    </source>
</evidence>
<feature type="region of interest" description="Disordered" evidence="9">
    <location>
        <begin position="703"/>
        <end position="866"/>
    </location>
</feature>
<feature type="domain" description="J" evidence="11">
    <location>
        <begin position="295"/>
        <end position="365"/>
    </location>
</feature>
<dbReference type="InterPro" id="IPR022755">
    <property type="entry name" value="Znf_C2H2_jaz"/>
</dbReference>
<dbReference type="PROSITE" id="PS50076">
    <property type="entry name" value="DNAJ_2"/>
    <property type="match status" value="1"/>
</dbReference>
<dbReference type="Pfam" id="PF21884">
    <property type="entry name" value="ZUO1-like_ZHD"/>
    <property type="match status" value="1"/>
</dbReference>
<evidence type="ECO:0000256" key="1">
    <source>
        <dbReference type="ARBA" id="ARBA00004141"/>
    </source>
</evidence>
<feature type="non-terminal residue" evidence="13">
    <location>
        <position position="1"/>
    </location>
</feature>
<feature type="compositionally biased region" description="Acidic residues" evidence="9">
    <location>
        <begin position="572"/>
        <end position="582"/>
    </location>
</feature>
<evidence type="ECO:0000259" key="12">
    <source>
        <dbReference type="PROSITE" id="PS50157"/>
    </source>
</evidence>
<proteinExistence type="predicted"/>
<dbReference type="InterPro" id="IPR013087">
    <property type="entry name" value="Znf_C2H2_type"/>
</dbReference>
<dbReference type="PROSITE" id="PS00636">
    <property type="entry name" value="DNAJ_1"/>
    <property type="match status" value="1"/>
</dbReference>
<dbReference type="SUPFAM" id="SSF46565">
    <property type="entry name" value="Chaperone J-domain"/>
    <property type="match status" value="1"/>
</dbReference>
<feature type="compositionally biased region" description="Basic residues" evidence="9">
    <location>
        <begin position="800"/>
        <end position="811"/>
    </location>
</feature>
<name>A0ABQ8B0M4_BRANA</name>
<dbReference type="Proteomes" id="UP000824890">
    <property type="component" value="Unassembled WGS sequence"/>
</dbReference>
<dbReference type="PROSITE" id="PS50920">
    <property type="entry name" value="SOLCAR"/>
    <property type="match status" value="1"/>
</dbReference>
<feature type="compositionally biased region" description="Acidic residues" evidence="9">
    <location>
        <begin position="711"/>
        <end position="725"/>
    </location>
</feature>
<dbReference type="CDD" id="cd06257">
    <property type="entry name" value="DnaJ"/>
    <property type="match status" value="1"/>
</dbReference>
<dbReference type="Gene3D" id="1.10.287.110">
    <property type="entry name" value="DnaJ domain"/>
    <property type="match status" value="1"/>
</dbReference>
<feature type="compositionally biased region" description="Basic residues" evidence="9">
    <location>
        <begin position="839"/>
        <end position="856"/>
    </location>
</feature>
<feature type="repeat" description="Solcar" evidence="8">
    <location>
        <begin position="173"/>
        <end position="259"/>
    </location>
</feature>
<protein>
    <recommendedName>
        <fullName evidence="15">J domain-containing protein</fullName>
    </recommendedName>
</protein>
<dbReference type="SMART" id="SM00451">
    <property type="entry name" value="ZnF_U1"/>
    <property type="match status" value="1"/>
</dbReference>
<feature type="compositionally biased region" description="Acidic residues" evidence="9">
    <location>
        <begin position="628"/>
        <end position="671"/>
    </location>
</feature>
<dbReference type="InterPro" id="IPR044648">
    <property type="entry name" value="JJJ1_plant"/>
</dbReference>
<comment type="caution">
    <text evidence="13">The sequence shown here is derived from an EMBL/GenBank/DDBJ whole genome shotgun (WGS) entry which is preliminary data.</text>
</comment>
<dbReference type="PANTHER" id="PTHR45495:SF1">
    <property type="entry name" value="DNAJ PROTEIN JJJ1 HOMOLOG"/>
    <property type="match status" value="1"/>
</dbReference>
<dbReference type="Gene3D" id="1.50.40.10">
    <property type="entry name" value="Mitochondrial carrier domain"/>
    <property type="match status" value="2"/>
</dbReference>
<keyword evidence="3" id="KW-0479">Metal-binding</keyword>
<feature type="compositionally biased region" description="Basic and acidic residues" evidence="9">
    <location>
        <begin position="603"/>
        <end position="612"/>
    </location>
</feature>
<comment type="subcellular location">
    <subcellularLocation>
        <location evidence="1">Membrane</location>
        <topology evidence="1">Multi-pass membrane protein</topology>
    </subcellularLocation>
</comment>
<dbReference type="EMBL" id="JAGKQM010000012">
    <property type="protein sequence ID" value="KAH0897835.1"/>
    <property type="molecule type" value="Genomic_DNA"/>
</dbReference>
<dbReference type="InterPro" id="IPR003604">
    <property type="entry name" value="Matrin/U1-like-C_Znf_C2H2"/>
</dbReference>
<dbReference type="PROSITE" id="PS00028">
    <property type="entry name" value="ZINC_FINGER_C2H2_1"/>
    <property type="match status" value="2"/>
</dbReference>
<dbReference type="SMART" id="SM00355">
    <property type="entry name" value="ZnF_C2H2"/>
    <property type="match status" value="2"/>
</dbReference>
<dbReference type="SMART" id="SM00271">
    <property type="entry name" value="DnaJ"/>
    <property type="match status" value="1"/>
</dbReference>
<keyword evidence="2 8" id="KW-0812">Transmembrane</keyword>
<feature type="domain" description="C2H2-type" evidence="12">
    <location>
        <begin position="862"/>
        <end position="891"/>
    </location>
</feature>
<evidence type="ECO:0000259" key="11">
    <source>
        <dbReference type="PROSITE" id="PS50076"/>
    </source>
</evidence>
<evidence type="ECO:0000256" key="3">
    <source>
        <dbReference type="ARBA" id="ARBA00022723"/>
    </source>
</evidence>
<feature type="region of interest" description="Disordered" evidence="9">
    <location>
        <begin position="603"/>
        <end position="691"/>
    </location>
</feature>
<organism evidence="13 14">
    <name type="scientific">Brassica napus</name>
    <name type="common">Rape</name>
    <dbReference type="NCBI Taxonomy" id="3708"/>
    <lineage>
        <taxon>Eukaryota</taxon>
        <taxon>Viridiplantae</taxon>
        <taxon>Streptophyta</taxon>
        <taxon>Embryophyta</taxon>
        <taxon>Tracheophyta</taxon>
        <taxon>Spermatophyta</taxon>
        <taxon>Magnoliopsida</taxon>
        <taxon>eudicotyledons</taxon>
        <taxon>Gunneridae</taxon>
        <taxon>Pentapetalae</taxon>
        <taxon>rosids</taxon>
        <taxon>malvids</taxon>
        <taxon>Brassicales</taxon>
        <taxon>Brassicaceae</taxon>
        <taxon>Brassiceae</taxon>
        <taxon>Brassica</taxon>
    </lineage>
</organism>
<keyword evidence="4 7" id="KW-0863">Zinc-finger</keyword>
<dbReference type="InterPro" id="IPR023395">
    <property type="entry name" value="MCP_dom_sf"/>
</dbReference>
<feature type="compositionally biased region" description="Basic and acidic residues" evidence="9">
    <location>
        <begin position="747"/>
        <end position="756"/>
    </location>
</feature>
<dbReference type="InterPro" id="IPR054076">
    <property type="entry name" value="ZUO1-like_ZHD"/>
</dbReference>
<feature type="compositionally biased region" description="Acidic residues" evidence="9">
    <location>
        <begin position="679"/>
        <end position="691"/>
    </location>
</feature>
<feature type="compositionally biased region" description="Basic and acidic residues" evidence="9">
    <location>
        <begin position="784"/>
        <end position="799"/>
    </location>
</feature>
<accession>A0ABQ8B0M4</accession>
<gene>
    <name evidence="13" type="ORF">HID58_047403</name>
</gene>
<evidence type="ECO:0000313" key="14">
    <source>
        <dbReference type="Proteomes" id="UP000824890"/>
    </source>
</evidence>
<dbReference type="InterPro" id="IPR001623">
    <property type="entry name" value="DnaJ_domain"/>
</dbReference>
<evidence type="ECO:0000256" key="8">
    <source>
        <dbReference type="PROSITE-ProRule" id="PRU00282"/>
    </source>
</evidence>
<keyword evidence="6 8" id="KW-0472">Membrane</keyword>
<feature type="compositionally biased region" description="Basic and acidic residues" evidence="9">
    <location>
        <begin position="536"/>
        <end position="560"/>
    </location>
</feature>
<dbReference type="Gene3D" id="3.30.160.60">
    <property type="entry name" value="Classic Zinc Finger"/>
    <property type="match status" value="1"/>
</dbReference>
<feature type="transmembrane region" description="Helical" evidence="10">
    <location>
        <begin position="21"/>
        <end position="45"/>
    </location>
</feature>
<evidence type="ECO:0008006" key="15">
    <source>
        <dbReference type="Google" id="ProtNLM"/>
    </source>
</evidence>
<dbReference type="Pfam" id="PF00153">
    <property type="entry name" value="Mito_carr"/>
    <property type="match status" value="1"/>
</dbReference>